<dbReference type="CDD" id="cd16013">
    <property type="entry name" value="AcpA"/>
    <property type="match status" value="1"/>
</dbReference>
<dbReference type="PANTHER" id="PTHR31956">
    <property type="entry name" value="NON-SPECIFIC PHOSPHOLIPASE C4-RELATED"/>
    <property type="match status" value="1"/>
</dbReference>
<keyword evidence="1" id="KW-0378">Hydrolase</keyword>
<organism evidence="3 4">
    <name type="scientific">Edaphobacter acidisoli</name>
    <dbReference type="NCBI Taxonomy" id="2040573"/>
    <lineage>
        <taxon>Bacteria</taxon>
        <taxon>Pseudomonadati</taxon>
        <taxon>Acidobacteriota</taxon>
        <taxon>Terriglobia</taxon>
        <taxon>Terriglobales</taxon>
        <taxon>Acidobacteriaceae</taxon>
        <taxon>Edaphobacter</taxon>
    </lineage>
</organism>
<reference evidence="3" key="2">
    <citation type="submission" date="2020-09" db="EMBL/GenBank/DDBJ databases">
        <authorList>
            <person name="Sun Q."/>
            <person name="Zhou Y."/>
        </authorList>
    </citation>
    <scope>NUCLEOTIDE SEQUENCE</scope>
    <source>
        <strain evidence="3">CGMCC 1.15447</strain>
    </source>
</reference>
<gene>
    <name evidence="3" type="ORF">GCM10011507_03510</name>
</gene>
<dbReference type="PANTHER" id="PTHR31956:SF1">
    <property type="entry name" value="NON-SPECIFIC PHOSPHOLIPASE C1"/>
    <property type="match status" value="1"/>
</dbReference>
<dbReference type="InterPro" id="IPR017850">
    <property type="entry name" value="Alkaline_phosphatase_core_sf"/>
</dbReference>
<sequence length="548" mass="58909">MTKNICVALALCGALLSPAARGASADDAATATPIKHIVVIFDENISFDHYFGTYPNALNSPGEPAFHAQPRTPSVNGLSNTLLEHNPNFLNKTVNGNHAVNPFRLSRSQAATADENHDYRAEQLAFHAGLLDSFPRYTGISGSPKVKMRLNTESATGSPEYANQAKGLVMGYFDGNTVTALWNYAQHYAMNDNSYGSTFGPSTLGAIELVSGQTNGVTDQINTGNTVIEGGDGTFTMIGDPDPIGDVCSVTTGAMAQLTGNNIGLMLSKKDITWGWFEGGFDLTHTNSNGTTNCLRSTHSDVVHLTLRDYVPHHEPFQYYKATANFKHVRPTSAATIGHNGDAGLHQYDLEDFFDAVKAGNYPSVSFLKAASYQDAHAGNSDPLDEQAFVVRVINFLEQQPDWKSTAVIIAYDDSDGWYDHQMGPIVNQSSTRADALSGPGQCGDGSAALPGPKTAHAQGRCGYGPRLPLLVVSPYAKQNFVDHTLTDQTSVLRFIEDNWLNGERVGGGSFDSIAGSISNMFDFTHPRSIRLILNGETGEVESDGKAD</sequence>
<dbReference type="RefSeq" id="WP_188757629.1">
    <property type="nucleotide sequence ID" value="NZ_BMJB01000001.1"/>
</dbReference>
<keyword evidence="4" id="KW-1185">Reference proteome</keyword>
<feature type="signal peptide" evidence="2">
    <location>
        <begin position="1"/>
        <end position="22"/>
    </location>
</feature>
<dbReference type="GO" id="GO:0042578">
    <property type="term" value="F:phosphoric ester hydrolase activity"/>
    <property type="evidence" value="ECO:0007669"/>
    <property type="project" value="UniProtKB-ARBA"/>
</dbReference>
<evidence type="ECO:0000313" key="3">
    <source>
        <dbReference type="EMBL" id="GGA55537.1"/>
    </source>
</evidence>
<proteinExistence type="predicted"/>
<dbReference type="AlphaFoldDB" id="A0A916RH45"/>
<dbReference type="EMBL" id="BMJB01000001">
    <property type="protein sequence ID" value="GGA55537.1"/>
    <property type="molecule type" value="Genomic_DNA"/>
</dbReference>
<evidence type="ECO:0000313" key="4">
    <source>
        <dbReference type="Proteomes" id="UP000648801"/>
    </source>
</evidence>
<dbReference type="Gene3D" id="3.40.720.10">
    <property type="entry name" value="Alkaline Phosphatase, subunit A"/>
    <property type="match status" value="2"/>
</dbReference>
<dbReference type="InterPro" id="IPR007312">
    <property type="entry name" value="Phosphoesterase"/>
</dbReference>
<comment type="caution">
    <text evidence="3">The sequence shown here is derived from an EMBL/GenBank/DDBJ whole genome shotgun (WGS) entry which is preliminary data.</text>
</comment>
<accession>A0A916RH45</accession>
<name>A0A916RH45_9BACT</name>
<dbReference type="Pfam" id="PF04185">
    <property type="entry name" value="Phosphoesterase"/>
    <property type="match status" value="1"/>
</dbReference>
<feature type="chain" id="PRO_5037205902" evidence="2">
    <location>
        <begin position="23"/>
        <end position="548"/>
    </location>
</feature>
<protein>
    <submittedName>
        <fullName evidence="3">Phospholipase C</fullName>
    </submittedName>
</protein>
<keyword evidence="2" id="KW-0732">Signal</keyword>
<reference evidence="3" key="1">
    <citation type="journal article" date="2014" name="Int. J. Syst. Evol. Microbiol.">
        <title>Complete genome sequence of Corynebacterium casei LMG S-19264T (=DSM 44701T), isolated from a smear-ripened cheese.</title>
        <authorList>
            <consortium name="US DOE Joint Genome Institute (JGI-PGF)"/>
            <person name="Walter F."/>
            <person name="Albersmeier A."/>
            <person name="Kalinowski J."/>
            <person name="Ruckert C."/>
        </authorList>
    </citation>
    <scope>NUCLEOTIDE SEQUENCE</scope>
    <source>
        <strain evidence="3">CGMCC 1.15447</strain>
    </source>
</reference>
<evidence type="ECO:0000256" key="1">
    <source>
        <dbReference type="ARBA" id="ARBA00022801"/>
    </source>
</evidence>
<dbReference type="Proteomes" id="UP000648801">
    <property type="component" value="Unassembled WGS sequence"/>
</dbReference>
<evidence type="ECO:0000256" key="2">
    <source>
        <dbReference type="SAM" id="SignalP"/>
    </source>
</evidence>